<dbReference type="GO" id="GO:0003676">
    <property type="term" value="F:nucleic acid binding"/>
    <property type="evidence" value="ECO:0007669"/>
    <property type="project" value="InterPro"/>
</dbReference>
<dbReference type="Proteomes" id="UP000677803">
    <property type="component" value="Unassembled WGS sequence"/>
</dbReference>
<dbReference type="PROSITE" id="PS51133">
    <property type="entry name" value="ZF_TFIIS_2"/>
    <property type="match status" value="1"/>
</dbReference>
<evidence type="ECO:0000256" key="3">
    <source>
        <dbReference type="ARBA" id="ARBA00022833"/>
    </source>
</evidence>
<accession>A0A8S4AD70</accession>
<dbReference type="SMART" id="SM00440">
    <property type="entry name" value="ZnF_C2C2"/>
    <property type="match status" value="1"/>
</dbReference>
<protein>
    <submittedName>
        <fullName evidence="7">(Atlantic silverside) hypothetical protein</fullName>
    </submittedName>
</protein>
<keyword evidence="2 4" id="KW-0863">Zinc-finger</keyword>
<dbReference type="Pfam" id="PF01096">
    <property type="entry name" value="Zn_ribbon_TFIIS"/>
    <property type="match status" value="1"/>
</dbReference>
<sequence length="113" mass="12228">MIYHTRQMRSADEGQTVFFTCTHCRWLPLSRGAGGGGSGVPGPDSVCAPAGSRRKKTPEGPAGLQEEGHSAPGGYVQRLLVKMDVHLSPACLWMCGSPQWDVHRVLKHTVMSK</sequence>
<evidence type="ECO:0000259" key="6">
    <source>
        <dbReference type="PROSITE" id="PS51133"/>
    </source>
</evidence>
<feature type="region of interest" description="Disordered" evidence="5">
    <location>
        <begin position="32"/>
        <end position="71"/>
    </location>
</feature>
<dbReference type="AlphaFoldDB" id="A0A8S4AD70"/>
<gene>
    <name evidence="7" type="ORF">MMEN_LOCUS2781</name>
</gene>
<reference evidence="7" key="1">
    <citation type="submission" date="2021-05" db="EMBL/GenBank/DDBJ databases">
        <authorList>
            <person name="Tigano A."/>
        </authorList>
    </citation>
    <scope>NUCLEOTIDE SEQUENCE</scope>
</reference>
<dbReference type="EMBL" id="CAJRST010001747">
    <property type="protein sequence ID" value="CAG5866077.1"/>
    <property type="molecule type" value="Genomic_DNA"/>
</dbReference>
<feature type="domain" description="TFIIS-type" evidence="6">
    <location>
        <begin position="1"/>
        <end position="27"/>
    </location>
</feature>
<keyword evidence="8" id="KW-1185">Reference proteome</keyword>
<dbReference type="SUPFAM" id="SSF57783">
    <property type="entry name" value="Zinc beta-ribbon"/>
    <property type="match status" value="1"/>
</dbReference>
<keyword evidence="3" id="KW-0862">Zinc</keyword>
<evidence type="ECO:0000256" key="5">
    <source>
        <dbReference type="SAM" id="MobiDB-lite"/>
    </source>
</evidence>
<organism evidence="7 8">
    <name type="scientific">Menidia menidia</name>
    <name type="common">Atlantic silverside</name>
    <dbReference type="NCBI Taxonomy" id="238744"/>
    <lineage>
        <taxon>Eukaryota</taxon>
        <taxon>Metazoa</taxon>
        <taxon>Chordata</taxon>
        <taxon>Craniata</taxon>
        <taxon>Vertebrata</taxon>
        <taxon>Euteleostomi</taxon>
        <taxon>Actinopterygii</taxon>
        <taxon>Neopterygii</taxon>
        <taxon>Teleostei</taxon>
        <taxon>Neoteleostei</taxon>
        <taxon>Acanthomorphata</taxon>
        <taxon>Ovalentaria</taxon>
        <taxon>Atherinomorphae</taxon>
        <taxon>Atheriniformes</taxon>
        <taxon>Atherinopsidae</taxon>
        <taxon>Menidiinae</taxon>
        <taxon>Menidia</taxon>
    </lineage>
</organism>
<dbReference type="InterPro" id="IPR001222">
    <property type="entry name" value="Znf_TFIIS"/>
</dbReference>
<dbReference type="GO" id="GO:0006351">
    <property type="term" value="P:DNA-templated transcription"/>
    <property type="evidence" value="ECO:0007669"/>
    <property type="project" value="InterPro"/>
</dbReference>
<proteinExistence type="predicted"/>
<evidence type="ECO:0000313" key="7">
    <source>
        <dbReference type="EMBL" id="CAG5866077.1"/>
    </source>
</evidence>
<comment type="caution">
    <text evidence="7">The sequence shown here is derived from an EMBL/GenBank/DDBJ whole genome shotgun (WGS) entry which is preliminary data.</text>
</comment>
<evidence type="ECO:0000256" key="4">
    <source>
        <dbReference type="PROSITE-ProRule" id="PRU00472"/>
    </source>
</evidence>
<keyword evidence="1" id="KW-0479">Metal-binding</keyword>
<evidence type="ECO:0000256" key="2">
    <source>
        <dbReference type="ARBA" id="ARBA00022771"/>
    </source>
</evidence>
<evidence type="ECO:0000313" key="8">
    <source>
        <dbReference type="Proteomes" id="UP000677803"/>
    </source>
</evidence>
<evidence type="ECO:0000256" key="1">
    <source>
        <dbReference type="ARBA" id="ARBA00022723"/>
    </source>
</evidence>
<dbReference type="GO" id="GO:0008270">
    <property type="term" value="F:zinc ion binding"/>
    <property type="evidence" value="ECO:0007669"/>
    <property type="project" value="UniProtKB-KW"/>
</dbReference>
<name>A0A8S4AD70_9TELE</name>
<feature type="non-terminal residue" evidence="7">
    <location>
        <position position="113"/>
    </location>
</feature>
<dbReference type="OrthoDB" id="10056816at2759"/>
<dbReference type="Gene3D" id="2.20.25.10">
    <property type="match status" value="1"/>
</dbReference>